<name>A0A934N7M9_9BACT</name>
<protein>
    <recommendedName>
        <fullName evidence="3">Small CPxCG-related zinc finger protein</fullName>
    </recommendedName>
</protein>
<keyword evidence="2" id="KW-1185">Reference proteome</keyword>
<comment type="caution">
    <text evidence="1">The sequence shown here is derived from an EMBL/GenBank/DDBJ whole genome shotgun (WGS) entry which is preliminary data.</text>
</comment>
<dbReference type="EMBL" id="JAEKNR010000038">
    <property type="protein sequence ID" value="MBJ7597108.1"/>
    <property type="molecule type" value="Genomic_DNA"/>
</dbReference>
<evidence type="ECO:0000313" key="2">
    <source>
        <dbReference type="Proteomes" id="UP000612893"/>
    </source>
</evidence>
<sequence>MVEEEGPICPRHSGEVHMRLRTIHSDHSRPDRLLGLYECPECGYERRLPIDLRAQAVPA</sequence>
<accession>A0A934N7M9</accession>
<gene>
    <name evidence="1" type="ORF">JF922_03345</name>
</gene>
<reference evidence="1" key="1">
    <citation type="submission" date="2020-10" db="EMBL/GenBank/DDBJ databases">
        <title>Ca. Dormibacterota MAGs.</title>
        <authorList>
            <person name="Montgomery K."/>
        </authorList>
    </citation>
    <scope>NUCLEOTIDE SEQUENCE [LARGE SCALE GENOMIC DNA]</scope>
    <source>
        <strain evidence="1">SC8812_S17_10</strain>
    </source>
</reference>
<dbReference type="Proteomes" id="UP000612893">
    <property type="component" value="Unassembled WGS sequence"/>
</dbReference>
<dbReference type="AlphaFoldDB" id="A0A934N7M9"/>
<evidence type="ECO:0008006" key="3">
    <source>
        <dbReference type="Google" id="ProtNLM"/>
    </source>
</evidence>
<organism evidence="1 2">
    <name type="scientific">Candidatus Nephthysia bennettiae</name>
    <dbReference type="NCBI Taxonomy" id="3127016"/>
    <lineage>
        <taxon>Bacteria</taxon>
        <taxon>Bacillati</taxon>
        <taxon>Candidatus Dormiibacterota</taxon>
        <taxon>Candidatus Dormibacteria</taxon>
        <taxon>Candidatus Dormibacterales</taxon>
        <taxon>Candidatus Dormibacteraceae</taxon>
        <taxon>Candidatus Nephthysia</taxon>
    </lineage>
</organism>
<proteinExistence type="predicted"/>
<evidence type="ECO:0000313" key="1">
    <source>
        <dbReference type="EMBL" id="MBJ7597108.1"/>
    </source>
</evidence>